<feature type="compositionally biased region" description="Polar residues" evidence="1">
    <location>
        <begin position="108"/>
        <end position="117"/>
    </location>
</feature>
<organism evidence="2 3">
    <name type="scientific">Allokutzneria multivorans</name>
    <dbReference type="NCBI Taxonomy" id="1142134"/>
    <lineage>
        <taxon>Bacteria</taxon>
        <taxon>Bacillati</taxon>
        <taxon>Actinomycetota</taxon>
        <taxon>Actinomycetes</taxon>
        <taxon>Pseudonocardiales</taxon>
        <taxon>Pseudonocardiaceae</taxon>
        <taxon>Allokutzneria</taxon>
    </lineage>
</organism>
<accession>A0ABP7SHA8</accession>
<keyword evidence="3" id="KW-1185">Reference proteome</keyword>
<feature type="region of interest" description="Disordered" evidence="1">
    <location>
        <begin position="107"/>
        <end position="149"/>
    </location>
</feature>
<evidence type="ECO:0000256" key="1">
    <source>
        <dbReference type="SAM" id="MobiDB-lite"/>
    </source>
</evidence>
<evidence type="ECO:0000313" key="2">
    <source>
        <dbReference type="EMBL" id="GAA4011739.1"/>
    </source>
</evidence>
<feature type="compositionally biased region" description="Low complexity" evidence="1">
    <location>
        <begin position="118"/>
        <end position="131"/>
    </location>
</feature>
<sequence>MSGEWNACDTLSRDVFRPCSEKIAAALVTASSVPEITTDVGPLTAAIPTSLDRWGVISSSVAWIATIAPPVGSACISRARALTRAAASSSDSAPAMCAAAISPMECPATTSGRTPQDSTSRNNATSSANNAGCAMPVWSRSGDLTSAVK</sequence>
<proteinExistence type="predicted"/>
<gene>
    <name evidence="2" type="ORF">GCM10022247_37780</name>
</gene>
<reference evidence="3" key="1">
    <citation type="journal article" date="2019" name="Int. J. Syst. Evol. Microbiol.">
        <title>The Global Catalogue of Microorganisms (GCM) 10K type strain sequencing project: providing services to taxonomists for standard genome sequencing and annotation.</title>
        <authorList>
            <consortium name="The Broad Institute Genomics Platform"/>
            <consortium name="The Broad Institute Genome Sequencing Center for Infectious Disease"/>
            <person name="Wu L."/>
            <person name="Ma J."/>
        </authorList>
    </citation>
    <scope>NUCLEOTIDE SEQUENCE [LARGE SCALE GENOMIC DNA]</scope>
    <source>
        <strain evidence="3">JCM 17342</strain>
    </source>
</reference>
<dbReference type="EMBL" id="BAABAL010000013">
    <property type="protein sequence ID" value="GAA4011739.1"/>
    <property type="molecule type" value="Genomic_DNA"/>
</dbReference>
<comment type="caution">
    <text evidence="2">The sequence shown here is derived from an EMBL/GenBank/DDBJ whole genome shotgun (WGS) entry which is preliminary data.</text>
</comment>
<name>A0ABP7SHA8_9PSEU</name>
<evidence type="ECO:0000313" key="3">
    <source>
        <dbReference type="Proteomes" id="UP001501747"/>
    </source>
</evidence>
<protein>
    <submittedName>
        <fullName evidence="2">Uncharacterized protein</fullName>
    </submittedName>
</protein>
<dbReference type="Proteomes" id="UP001501747">
    <property type="component" value="Unassembled WGS sequence"/>
</dbReference>